<dbReference type="Proteomes" id="UP001066276">
    <property type="component" value="Chromosome 10"/>
</dbReference>
<dbReference type="AlphaFoldDB" id="A0AAV7MHV5"/>
<protein>
    <submittedName>
        <fullName evidence="2">Uncharacterized protein</fullName>
    </submittedName>
</protein>
<reference evidence="2" key="1">
    <citation type="journal article" date="2022" name="bioRxiv">
        <title>Sequencing and chromosome-scale assembly of the giantPleurodeles waltlgenome.</title>
        <authorList>
            <person name="Brown T."/>
            <person name="Elewa A."/>
            <person name="Iarovenko S."/>
            <person name="Subramanian E."/>
            <person name="Araus A.J."/>
            <person name="Petzold A."/>
            <person name="Susuki M."/>
            <person name="Suzuki K.-i.T."/>
            <person name="Hayashi T."/>
            <person name="Toyoda A."/>
            <person name="Oliveira C."/>
            <person name="Osipova E."/>
            <person name="Leigh N.D."/>
            <person name="Simon A."/>
            <person name="Yun M.H."/>
        </authorList>
    </citation>
    <scope>NUCLEOTIDE SEQUENCE</scope>
    <source>
        <strain evidence="2">20211129_DDA</strain>
        <tissue evidence="2">Liver</tissue>
    </source>
</reference>
<feature type="compositionally biased region" description="Basic and acidic residues" evidence="1">
    <location>
        <begin position="31"/>
        <end position="41"/>
    </location>
</feature>
<dbReference type="EMBL" id="JANPWB010000014">
    <property type="protein sequence ID" value="KAJ1102094.1"/>
    <property type="molecule type" value="Genomic_DNA"/>
</dbReference>
<evidence type="ECO:0000313" key="2">
    <source>
        <dbReference type="EMBL" id="KAJ1102094.1"/>
    </source>
</evidence>
<feature type="region of interest" description="Disordered" evidence="1">
    <location>
        <begin position="21"/>
        <end position="128"/>
    </location>
</feature>
<accession>A0AAV7MHV5</accession>
<organism evidence="2 3">
    <name type="scientific">Pleurodeles waltl</name>
    <name type="common">Iberian ribbed newt</name>
    <dbReference type="NCBI Taxonomy" id="8319"/>
    <lineage>
        <taxon>Eukaryota</taxon>
        <taxon>Metazoa</taxon>
        <taxon>Chordata</taxon>
        <taxon>Craniata</taxon>
        <taxon>Vertebrata</taxon>
        <taxon>Euteleostomi</taxon>
        <taxon>Amphibia</taxon>
        <taxon>Batrachia</taxon>
        <taxon>Caudata</taxon>
        <taxon>Salamandroidea</taxon>
        <taxon>Salamandridae</taxon>
        <taxon>Pleurodelinae</taxon>
        <taxon>Pleurodeles</taxon>
    </lineage>
</organism>
<name>A0AAV7MHV5_PLEWA</name>
<evidence type="ECO:0000256" key="1">
    <source>
        <dbReference type="SAM" id="MobiDB-lite"/>
    </source>
</evidence>
<proteinExistence type="predicted"/>
<comment type="caution">
    <text evidence="2">The sequence shown here is derived from an EMBL/GenBank/DDBJ whole genome shotgun (WGS) entry which is preliminary data.</text>
</comment>
<keyword evidence="3" id="KW-1185">Reference proteome</keyword>
<gene>
    <name evidence="2" type="ORF">NDU88_007150</name>
</gene>
<evidence type="ECO:0000313" key="3">
    <source>
        <dbReference type="Proteomes" id="UP001066276"/>
    </source>
</evidence>
<sequence length="170" mass="18693">MYSSGPRMDITPALRPRYVMAVHPSPPSEVPCDKIDSRSPRMDGTPALEPQVEASKARHQSRGVEASKARCQSKGVEASKARRQSKGVEAGKARRQSRGGQGPAPESRRARPGARVEAGKAWRQSRSWVKRCDHLGSSPDCHSHRSAAMPVLRDPCWRRVQPPHISSGIF</sequence>